<dbReference type="AlphaFoldDB" id="A0A4Q5LTP5"/>
<reference evidence="1 2" key="1">
    <citation type="submission" date="2019-02" db="EMBL/GenBank/DDBJ databases">
        <title>Bacterial novel species Emticicia sp. 17J42-9 isolated from soil.</title>
        <authorList>
            <person name="Jung H.-Y."/>
        </authorList>
    </citation>
    <scope>NUCLEOTIDE SEQUENCE [LARGE SCALE GENOMIC DNA]</scope>
    <source>
        <strain evidence="1 2">17J42-9</strain>
    </source>
</reference>
<dbReference type="OrthoDB" id="1075024at2"/>
<dbReference type="Proteomes" id="UP000293162">
    <property type="component" value="Unassembled WGS sequence"/>
</dbReference>
<organism evidence="1 2">
    <name type="scientific">Emticicia agri</name>
    <dbReference type="NCBI Taxonomy" id="2492393"/>
    <lineage>
        <taxon>Bacteria</taxon>
        <taxon>Pseudomonadati</taxon>
        <taxon>Bacteroidota</taxon>
        <taxon>Cytophagia</taxon>
        <taxon>Cytophagales</taxon>
        <taxon>Leadbetterellaceae</taxon>
        <taxon>Emticicia</taxon>
    </lineage>
</organism>
<protein>
    <submittedName>
        <fullName evidence="1">Uncharacterized protein</fullName>
    </submittedName>
</protein>
<gene>
    <name evidence="1" type="ORF">EWM59_24555</name>
</gene>
<evidence type="ECO:0000313" key="1">
    <source>
        <dbReference type="EMBL" id="RYU92954.1"/>
    </source>
</evidence>
<name>A0A4Q5LTP5_9BACT</name>
<dbReference type="EMBL" id="SEWF01000064">
    <property type="protein sequence ID" value="RYU92954.1"/>
    <property type="molecule type" value="Genomic_DNA"/>
</dbReference>
<keyword evidence="2" id="KW-1185">Reference proteome</keyword>
<comment type="caution">
    <text evidence="1">The sequence shown here is derived from an EMBL/GenBank/DDBJ whole genome shotgun (WGS) entry which is preliminary data.</text>
</comment>
<dbReference type="RefSeq" id="WP_130023890.1">
    <property type="nucleotide sequence ID" value="NZ_SEWF01000064.1"/>
</dbReference>
<sequence length="275" mass="31546">MKNILLFAIFSVSTITAHSQNNLEKISASILNEGKKLYKSEMASWYGTDVLLAKYENKRQNTRGYFSYMDGSVAKCLFFSKAETPKVILTIAFDSTYNTNTALVDTSARSFSSKEKDLYTIRQTAFSTLTTDTLFKRYMKTNLNIIPLIDKGEKKVYILTGPENNGVVIFGNDYLLTFDNQNKLIEKKKLHKSLISMPFNGEEDAMSMHTHLKEMEDYITPTDICTLLLYGKFAKWKQHIVVSDKYVSVWDCKTEKLAILTKEAWEKIYKGDNKN</sequence>
<accession>A0A4Q5LTP5</accession>
<proteinExistence type="predicted"/>
<evidence type="ECO:0000313" key="2">
    <source>
        <dbReference type="Proteomes" id="UP000293162"/>
    </source>
</evidence>